<keyword evidence="3 4" id="KW-0408">Iron</keyword>
<dbReference type="RefSeq" id="WP_215237654.1">
    <property type="nucleotide sequence ID" value="NZ_CAJRAF010000001.1"/>
</dbReference>
<protein>
    <recommendedName>
        <fullName evidence="5">Cytochrome c domain-containing protein</fullName>
    </recommendedName>
</protein>
<dbReference type="Gene3D" id="1.25.10.10">
    <property type="entry name" value="Leucine-rich Repeat Variant"/>
    <property type="match status" value="1"/>
</dbReference>
<keyword evidence="2 4" id="KW-0479">Metal-binding</keyword>
<keyword evidence="7" id="KW-1185">Reference proteome</keyword>
<sequence>MQYISKLLIVRKFSKVFFFMLPLFLNSCEKSDTDTSLSLPKISVDENPGAKPLSPEKTMKSIRLPEGYHLELVASEPMITEPVAIAWDGNGRMFVAQMQTYMQDINATNENLPVSQILLLEDTDNDGKMDKKTVYIDSLVLPRMMLPLDDRLIVGETYSNNLFSYRDKNGDGQADEKLQVYKNDTRDNWNLEHQKSGLIWNVDNYIYVSTGQVRYRFDGTKMIADSLPEGSRGQWGLTHDNYGRLFYSLAGGEIPAMGFQQNPAYGDLEFYMSQWEKGFEQVWPILSTPDVEGGVHRLREDSTLNHFSASCGQSVFRGDRLPGDLIGDLLICEPVGRLIRRAKVMNTGGKRMLRNAYQDTEFLASTDMNFRPVNTATGPDGNLYIVDMYRGIIQEGTYTGPSSYIRPQILKKGLDKNVGRGRIYRLVHDGYNRGSKPQMLDQPSTRLVQYLSHPNGWWRDNAQKLLILRNAREVIAELRKVAACSLWDRIPFFKNNNRHLGKIHALWTLDGLGALDQKTLFEALEDPDTQVRRTAVRLSENYLRKSDQQVLYRLAEMQTDPDVDVRTQLALSLRYFQTNTSRRMLETILKGDSKNEMIVSAVKGSLGKWETVKEIDLQTNGLSASDKALIQKGAVIFKQLCATCHGSDGKGLQLGETGMAAPPLAGSPRVRGEKRILIKILLSGLTGPVDGKTYPGIMPEMQRNDDDWIAAVASYIRTNLGNNSSVITTEELIAIKAKEPGHYEPWTLKELGLKDK</sequence>
<dbReference type="InterPro" id="IPR011042">
    <property type="entry name" value="6-blade_b-propeller_TolB-like"/>
</dbReference>
<dbReference type="PANTHER" id="PTHR33546:SF1">
    <property type="entry name" value="LARGE, MULTIFUNCTIONAL SECRETED PROTEIN"/>
    <property type="match status" value="1"/>
</dbReference>
<dbReference type="InterPro" id="IPR011041">
    <property type="entry name" value="Quinoprot_gluc/sorb_DH_b-prop"/>
</dbReference>
<dbReference type="Pfam" id="PF23500">
    <property type="entry name" value="DUF7133"/>
    <property type="match status" value="1"/>
</dbReference>
<dbReference type="Proteomes" id="UP000680038">
    <property type="component" value="Unassembled WGS sequence"/>
</dbReference>
<dbReference type="PANTHER" id="PTHR33546">
    <property type="entry name" value="LARGE, MULTIFUNCTIONAL SECRETED PROTEIN-RELATED"/>
    <property type="match status" value="1"/>
</dbReference>
<feature type="domain" description="Cytochrome c" evidence="5">
    <location>
        <begin position="628"/>
        <end position="720"/>
    </location>
</feature>
<evidence type="ECO:0000256" key="1">
    <source>
        <dbReference type="ARBA" id="ARBA00022617"/>
    </source>
</evidence>
<dbReference type="InterPro" id="IPR055557">
    <property type="entry name" value="DUF7133"/>
</dbReference>
<evidence type="ECO:0000259" key="5">
    <source>
        <dbReference type="PROSITE" id="PS51007"/>
    </source>
</evidence>
<evidence type="ECO:0000256" key="4">
    <source>
        <dbReference type="PROSITE-ProRule" id="PRU00433"/>
    </source>
</evidence>
<proteinExistence type="predicted"/>
<dbReference type="InterPro" id="IPR016024">
    <property type="entry name" value="ARM-type_fold"/>
</dbReference>
<organism evidence="6 7">
    <name type="scientific">Dyadobacter helix</name>
    <dbReference type="NCBI Taxonomy" id="2822344"/>
    <lineage>
        <taxon>Bacteria</taxon>
        <taxon>Pseudomonadati</taxon>
        <taxon>Bacteroidota</taxon>
        <taxon>Cytophagia</taxon>
        <taxon>Cytophagales</taxon>
        <taxon>Spirosomataceae</taxon>
        <taxon>Dyadobacter</taxon>
    </lineage>
</organism>
<dbReference type="GO" id="GO:0020037">
    <property type="term" value="F:heme binding"/>
    <property type="evidence" value="ECO:0007669"/>
    <property type="project" value="InterPro"/>
</dbReference>
<reference evidence="6" key="1">
    <citation type="submission" date="2021-04" db="EMBL/GenBank/DDBJ databases">
        <authorList>
            <person name="Rodrigo-Torres L."/>
            <person name="Arahal R. D."/>
            <person name="Lucena T."/>
        </authorList>
    </citation>
    <scope>NUCLEOTIDE SEQUENCE</scope>
    <source>
        <strain evidence="6">CECT 9275</strain>
    </source>
</reference>
<dbReference type="SUPFAM" id="SSF50952">
    <property type="entry name" value="Soluble quinoprotein glucose dehydrogenase"/>
    <property type="match status" value="1"/>
</dbReference>
<dbReference type="Gene3D" id="1.10.760.10">
    <property type="entry name" value="Cytochrome c-like domain"/>
    <property type="match status" value="1"/>
</dbReference>
<keyword evidence="1 4" id="KW-0349">Heme</keyword>
<dbReference type="EMBL" id="CAJRAF010000001">
    <property type="protein sequence ID" value="CAG4992373.1"/>
    <property type="molecule type" value="Genomic_DNA"/>
</dbReference>
<evidence type="ECO:0000256" key="2">
    <source>
        <dbReference type="ARBA" id="ARBA00022723"/>
    </source>
</evidence>
<accession>A0A916J9K4</accession>
<dbReference type="AlphaFoldDB" id="A0A916J9K4"/>
<evidence type="ECO:0000256" key="3">
    <source>
        <dbReference type="ARBA" id="ARBA00023004"/>
    </source>
</evidence>
<dbReference type="InterPro" id="IPR009056">
    <property type="entry name" value="Cyt_c-like_dom"/>
</dbReference>
<evidence type="ECO:0000313" key="7">
    <source>
        <dbReference type="Proteomes" id="UP000680038"/>
    </source>
</evidence>
<name>A0A916J9K4_9BACT</name>
<dbReference type="Gene3D" id="2.120.10.30">
    <property type="entry name" value="TolB, C-terminal domain"/>
    <property type="match status" value="2"/>
</dbReference>
<dbReference type="SUPFAM" id="SSF48371">
    <property type="entry name" value="ARM repeat"/>
    <property type="match status" value="1"/>
</dbReference>
<dbReference type="GO" id="GO:0046872">
    <property type="term" value="F:metal ion binding"/>
    <property type="evidence" value="ECO:0007669"/>
    <property type="project" value="UniProtKB-KW"/>
</dbReference>
<comment type="caution">
    <text evidence="6">The sequence shown here is derived from an EMBL/GenBank/DDBJ whole genome shotgun (WGS) entry which is preliminary data.</text>
</comment>
<dbReference type="SUPFAM" id="SSF46626">
    <property type="entry name" value="Cytochrome c"/>
    <property type="match status" value="1"/>
</dbReference>
<dbReference type="GO" id="GO:0009055">
    <property type="term" value="F:electron transfer activity"/>
    <property type="evidence" value="ECO:0007669"/>
    <property type="project" value="InterPro"/>
</dbReference>
<dbReference type="PROSITE" id="PS51007">
    <property type="entry name" value="CYTC"/>
    <property type="match status" value="1"/>
</dbReference>
<gene>
    <name evidence="6" type="ORF">DYBT9275_00949</name>
</gene>
<dbReference type="Pfam" id="PF00034">
    <property type="entry name" value="Cytochrom_C"/>
    <property type="match status" value="1"/>
</dbReference>
<dbReference type="InterPro" id="IPR011989">
    <property type="entry name" value="ARM-like"/>
</dbReference>
<dbReference type="InterPro" id="IPR036909">
    <property type="entry name" value="Cyt_c-like_dom_sf"/>
</dbReference>
<evidence type="ECO:0000313" key="6">
    <source>
        <dbReference type="EMBL" id="CAG4992373.1"/>
    </source>
</evidence>